<evidence type="ECO:0000256" key="3">
    <source>
        <dbReference type="ARBA" id="ARBA00022692"/>
    </source>
</evidence>
<evidence type="ECO:0000256" key="6">
    <source>
        <dbReference type="ARBA" id="ARBA00023136"/>
    </source>
</evidence>
<evidence type="ECO:0000313" key="9">
    <source>
        <dbReference type="Proteomes" id="UP001497512"/>
    </source>
</evidence>
<accession>A0ABP0V6K0</accession>
<gene>
    <name evidence="8" type="ORF">CSSPTR1EN2_LOCUS22967</name>
</gene>
<keyword evidence="9" id="KW-1185">Reference proteome</keyword>
<evidence type="ECO:0000256" key="4">
    <source>
        <dbReference type="ARBA" id="ARBA00022976"/>
    </source>
</evidence>
<evidence type="ECO:0008006" key="10">
    <source>
        <dbReference type="Google" id="ProtNLM"/>
    </source>
</evidence>
<proteinExistence type="inferred from homology"/>
<dbReference type="EMBL" id="OZ019901">
    <property type="protein sequence ID" value="CAK9236567.1"/>
    <property type="molecule type" value="Genomic_DNA"/>
</dbReference>
<reference evidence="8" key="1">
    <citation type="submission" date="2024-02" db="EMBL/GenBank/DDBJ databases">
        <authorList>
            <consortium name="ELIXIR-Norway"/>
            <consortium name="Elixir Norway"/>
        </authorList>
    </citation>
    <scope>NUCLEOTIDE SEQUENCE</scope>
</reference>
<dbReference type="Pfam" id="PF10251">
    <property type="entry name" value="PEN-2"/>
    <property type="match status" value="1"/>
</dbReference>
<sequence length="132" mass="15159">MEREHARTTADMEWRGQTDVSNVGSQWSTIDGPLGVYKEEAVKLAKSFYYGGFLILPVLWFVNCFYFWPVLQHREAEPLIRRYVVKSGIACVLFSVVLLAWALTFAFGGEHVFGSYWKHLAIYNIDDKYGPA</sequence>
<evidence type="ECO:0000256" key="1">
    <source>
        <dbReference type="ARBA" id="ARBA00004141"/>
    </source>
</evidence>
<dbReference type="InterPro" id="IPR019379">
    <property type="entry name" value="Gamma_Secretase_Asp_P_PEN2"/>
</dbReference>
<comment type="subcellular location">
    <subcellularLocation>
        <location evidence="1">Membrane</location>
        <topology evidence="1">Multi-pass membrane protein</topology>
    </subcellularLocation>
</comment>
<protein>
    <recommendedName>
        <fullName evidence="10">Gamma-secretase subunit PEN-2</fullName>
    </recommendedName>
</protein>
<evidence type="ECO:0000256" key="2">
    <source>
        <dbReference type="ARBA" id="ARBA00009607"/>
    </source>
</evidence>
<keyword evidence="3 7" id="KW-0812">Transmembrane</keyword>
<dbReference type="PANTHER" id="PTHR16318">
    <property type="entry name" value="GAMMA-SECRETASE SUBUNIT PEN-2"/>
    <property type="match status" value="1"/>
</dbReference>
<keyword evidence="6 7" id="KW-0472">Membrane</keyword>
<evidence type="ECO:0000256" key="5">
    <source>
        <dbReference type="ARBA" id="ARBA00022989"/>
    </source>
</evidence>
<name>A0ABP0V6K0_9BRYO</name>
<dbReference type="PANTHER" id="PTHR16318:SF0">
    <property type="entry name" value="GAMMA-SECRETASE SUBUNIT PEN-2"/>
    <property type="match status" value="1"/>
</dbReference>
<evidence type="ECO:0000256" key="7">
    <source>
        <dbReference type="SAM" id="Phobius"/>
    </source>
</evidence>
<dbReference type="Proteomes" id="UP001497512">
    <property type="component" value="Chromosome 9"/>
</dbReference>
<keyword evidence="4" id="KW-0914">Notch signaling pathway</keyword>
<evidence type="ECO:0000313" key="8">
    <source>
        <dbReference type="EMBL" id="CAK9236567.1"/>
    </source>
</evidence>
<comment type="similarity">
    <text evidence="2">Belongs to the PEN-2 family.</text>
</comment>
<feature type="transmembrane region" description="Helical" evidence="7">
    <location>
        <begin position="83"/>
        <end position="107"/>
    </location>
</feature>
<feature type="transmembrane region" description="Helical" evidence="7">
    <location>
        <begin position="48"/>
        <end position="71"/>
    </location>
</feature>
<keyword evidence="5 7" id="KW-1133">Transmembrane helix</keyword>
<organism evidence="8 9">
    <name type="scientific">Sphagnum troendelagicum</name>
    <dbReference type="NCBI Taxonomy" id="128251"/>
    <lineage>
        <taxon>Eukaryota</taxon>
        <taxon>Viridiplantae</taxon>
        <taxon>Streptophyta</taxon>
        <taxon>Embryophyta</taxon>
        <taxon>Bryophyta</taxon>
        <taxon>Sphagnophytina</taxon>
        <taxon>Sphagnopsida</taxon>
        <taxon>Sphagnales</taxon>
        <taxon>Sphagnaceae</taxon>
        <taxon>Sphagnum</taxon>
    </lineage>
</organism>